<gene>
    <name evidence="1" type="ORF">GSTENG00004155001</name>
</gene>
<comment type="caution">
    <text evidence="1">The sequence shown here is derived from an EMBL/GenBank/DDBJ whole genome shotgun (WGS) entry which is preliminary data.</text>
</comment>
<dbReference type="AlphaFoldDB" id="Q4TAK9"/>
<dbReference type="OrthoDB" id="1666796at2759"/>
<reference evidence="1" key="2">
    <citation type="submission" date="2004-02" db="EMBL/GenBank/DDBJ databases">
        <authorList>
            <consortium name="Genoscope"/>
            <consortium name="Whitehead Institute Centre for Genome Research"/>
        </authorList>
    </citation>
    <scope>NUCLEOTIDE SEQUENCE</scope>
</reference>
<proteinExistence type="predicted"/>
<protein>
    <submittedName>
        <fullName evidence="1">(spotted green pufferfish) hypothetical protein</fullName>
    </submittedName>
</protein>
<feature type="non-terminal residue" evidence="1">
    <location>
        <position position="1"/>
    </location>
</feature>
<reference evidence="1" key="1">
    <citation type="journal article" date="2004" name="Nature">
        <title>Genome duplication in the teleost fish Tetraodon nigroviridis reveals the early vertebrate proto-karyotype.</title>
        <authorList>
            <person name="Jaillon O."/>
            <person name="Aury J.-M."/>
            <person name="Brunet F."/>
            <person name="Petit J.-L."/>
            <person name="Stange-Thomann N."/>
            <person name="Mauceli E."/>
            <person name="Bouneau L."/>
            <person name="Fischer C."/>
            <person name="Ozouf-Costaz C."/>
            <person name="Bernot A."/>
            <person name="Nicaud S."/>
            <person name="Jaffe D."/>
            <person name="Fisher S."/>
            <person name="Lutfalla G."/>
            <person name="Dossat C."/>
            <person name="Segurens B."/>
            <person name="Dasilva C."/>
            <person name="Salanoubat M."/>
            <person name="Levy M."/>
            <person name="Boudet N."/>
            <person name="Castellano S."/>
            <person name="Anthouard V."/>
            <person name="Jubin C."/>
            <person name="Castelli V."/>
            <person name="Katinka M."/>
            <person name="Vacherie B."/>
            <person name="Biemont C."/>
            <person name="Skalli Z."/>
            <person name="Cattolico L."/>
            <person name="Poulain J."/>
            <person name="De Berardinis V."/>
            <person name="Cruaud C."/>
            <person name="Duprat S."/>
            <person name="Brottier P."/>
            <person name="Coutanceau J.-P."/>
            <person name="Gouzy J."/>
            <person name="Parra G."/>
            <person name="Lardier G."/>
            <person name="Chapple C."/>
            <person name="McKernan K.J."/>
            <person name="McEwan P."/>
            <person name="Bosak S."/>
            <person name="Kellis M."/>
            <person name="Volff J.-N."/>
            <person name="Guigo R."/>
            <person name="Zody M.C."/>
            <person name="Mesirov J."/>
            <person name="Lindblad-Toh K."/>
            <person name="Birren B."/>
            <person name="Nusbaum C."/>
            <person name="Kahn D."/>
            <person name="Robinson-Rechavi M."/>
            <person name="Laudet V."/>
            <person name="Schachter V."/>
            <person name="Quetier F."/>
            <person name="Saurin W."/>
            <person name="Scarpelli C."/>
            <person name="Wincker P."/>
            <person name="Lander E.S."/>
            <person name="Weissenbach J."/>
            <person name="Roest Crollius H."/>
        </authorList>
    </citation>
    <scope>NUCLEOTIDE SEQUENCE [LARGE SCALE GENOMIC DNA]</scope>
</reference>
<evidence type="ECO:0000313" key="1">
    <source>
        <dbReference type="EMBL" id="CAF90073.1"/>
    </source>
</evidence>
<dbReference type="KEGG" id="tng:GSTEN00004155G001"/>
<feature type="non-terminal residue" evidence="1">
    <location>
        <position position="37"/>
    </location>
</feature>
<dbReference type="EMBL" id="CAAE01007301">
    <property type="protein sequence ID" value="CAF90073.1"/>
    <property type="molecule type" value="Genomic_DNA"/>
</dbReference>
<organism evidence="1">
    <name type="scientific">Tetraodon nigroviridis</name>
    <name type="common">Spotted green pufferfish</name>
    <name type="synonym">Chelonodon nigroviridis</name>
    <dbReference type="NCBI Taxonomy" id="99883"/>
    <lineage>
        <taxon>Eukaryota</taxon>
        <taxon>Metazoa</taxon>
        <taxon>Chordata</taxon>
        <taxon>Craniata</taxon>
        <taxon>Vertebrata</taxon>
        <taxon>Euteleostomi</taxon>
        <taxon>Actinopterygii</taxon>
        <taxon>Neopterygii</taxon>
        <taxon>Teleostei</taxon>
        <taxon>Neoteleostei</taxon>
        <taxon>Acanthomorphata</taxon>
        <taxon>Eupercaria</taxon>
        <taxon>Tetraodontiformes</taxon>
        <taxon>Tetradontoidea</taxon>
        <taxon>Tetraodontidae</taxon>
        <taxon>Tetraodon</taxon>
    </lineage>
</organism>
<sequence>YKRGENVTLYVNKVGPYHNPQETYHYYTLPVCRPQKV</sequence>
<accession>Q4TAK9</accession>
<name>Q4TAK9_TETNG</name>